<feature type="region of interest" description="Disordered" evidence="1">
    <location>
        <begin position="62"/>
        <end position="105"/>
    </location>
</feature>
<protein>
    <submittedName>
        <fullName evidence="2">Uncharacterized protein</fullName>
    </submittedName>
</protein>
<feature type="compositionally biased region" description="Basic and acidic residues" evidence="1">
    <location>
        <begin position="87"/>
        <end position="105"/>
    </location>
</feature>
<name>A0A1N6GXR8_9BURK</name>
<accession>A0A1N6GXR8</accession>
<proteinExistence type="predicted"/>
<sequence>MPHHEGNKMKGGVWPNVRLRVIALAVAGTLAGTLGPSLAHAQSTDERASNPHAPRFRAFKLSHQPHTPEPDHQASDAMMRAAVPPDLDQRRRDGHMTPEERRLLRQHIEDAVRELYKR</sequence>
<dbReference type="AlphaFoldDB" id="A0A1N6GXR8"/>
<evidence type="ECO:0000313" key="2">
    <source>
        <dbReference type="EMBL" id="SIO12329.1"/>
    </source>
</evidence>
<reference evidence="2 3" key="1">
    <citation type="submission" date="2016-11" db="EMBL/GenBank/DDBJ databases">
        <authorList>
            <person name="Jaros S."/>
            <person name="Januszkiewicz K."/>
            <person name="Wedrychowicz H."/>
        </authorList>
    </citation>
    <scope>NUCLEOTIDE SEQUENCE [LARGE SCALE GENOMIC DNA]</scope>
    <source>
        <strain evidence="2 3">GAS86</strain>
    </source>
</reference>
<dbReference type="Proteomes" id="UP000184693">
    <property type="component" value="Unassembled WGS sequence"/>
</dbReference>
<evidence type="ECO:0000313" key="3">
    <source>
        <dbReference type="Proteomes" id="UP000184693"/>
    </source>
</evidence>
<gene>
    <name evidence="2" type="ORF">SAMN05444168_2795</name>
</gene>
<dbReference type="EMBL" id="FSRM01000001">
    <property type="protein sequence ID" value="SIO12329.1"/>
    <property type="molecule type" value="Genomic_DNA"/>
</dbReference>
<evidence type="ECO:0000256" key="1">
    <source>
        <dbReference type="SAM" id="MobiDB-lite"/>
    </source>
</evidence>
<organism evidence="2 3">
    <name type="scientific">Paraburkholderia phenazinium</name>
    <dbReference type="NCBI Taxonomy" id="60549"/>
    <lineage>
        <taxon>Bacteria</taxon>
        <taxon>Pseudomonadati</taxon>
        <taxon>Pseudomonadota</taxon>
        <taxon>Betaproteobacteria</taxon>
        <taxon>Burkholderiales</taxon>
        <taxon>Burkholderiaceae</taxon>
        <taxon>Paraburkholderia</taxon>
    </lineage>
</organism>